<dbReference type="Pfam" id="PF00248">
    <property type="entry name" value="Aldo_ket_red"/>
    <property type="match status" value="1"/>
</dbReference>
<organism evidence="3 4">
    <name type="scientific">Penicillium steckii</name>
    <dbReference type="NCBI Taxonomy" id="303698"/>
    <lineage>
        <taxon>Eukaryota</taxon>
        <taxon>Fungi</taxon>
        <taxon>Dikarya</taxon>
        <taxon>Ascomycota</taxon>
        <taxon>Pezizomycotina</taxon>
        <taxon>Eurotiomycetes</taxon>
        <taxon>Eurotiomycetidae</taxon>
        <taxon>Eurotiales</taxon>
        <taxon>Aspergillaceae</taxon>
        <taxon>Penicillium</taxon>
    </lineage>
</organism>
<dbReference type="InterPro" id="IPR050791">
    <property type="entry name" value="Aldo-Keto_reductase"/>
</dbReference>
<evidence type="ECO:0000256" key="1">
    <source>
        <dbReference type="ARBA" id="ARBA00023002"/>
    </source>
</evidence>
<accession>A0A1V6TCM8</accession>
<reference evidence="4" key="1">
    <citation type="journal article" date="2017" name="Nat. Microbiol.">
        <title>Global analysis of biosynthetic gene clusters reveals vast potential of secondary metabolite production in Penicillium species.</title>
        <authorList>
            <person name="Nielsen J.C."/>
            <person name="Grijseels S."/>
            <person name="Prigent S."/>
            <person name="Ji B."/>
            <person name="Dainat J."/>
            <person name="Nielsen K.F."/>
            <person name="Frisvad J.C."/>
            <person name="Workman M."/>
            <person name="Nielsen J."/>
        </authorList>
    </citation>
    <scope>NUCLEOTIDE SEQUENCE [LARGE SCALE GENOMIC DNA]</scope>
    <source>
        <strain evidence="4">IBT 24891</strain>
    </source>
</reference>
<dbReference type="GO" id="GO:0005737">
    <property type="term" value="C:cytoplasm"/>
    <property type="evidence" value="ECO:0007669"/>
    <property type="project" value="TreeGrafter"/>
</dbReference>
<dbReference type="Gene3D" id="3.20.20.100">
    <property type="entry name" value="NADP-dependent oxidoreductase domain"/>
    <property type="match status" value="1"/>
</dbReference>
<keyword evidence="1" id="KW-0560">Oxidoreductase</keyword>
<feature type="domain" description="NADP-dependent oxidoreductase" evidence="2">
    <location>
        <begin position="21"/>
        <end position="312"/>
    </location>
</feature>
<comment type="caution">
    <text evidence="3">The sequence shown here is derived from an EMBL/GenBank/DDBJ whole genome shotgun (WGS) entry which is preliminary data.</text>
</comment>
<evidence type="ECO:0000313" key="4">
    <source>
        <dbReference type="Proteomes" id="UP000191285"/>
    </source>
</evidence>
<dbReference type="AlphaFoldDB" id="A0A1V6TCM8"/>
<sequence length="342" mass="38358">MPICKSLPTRPLGRNGPLVPRLGLGLMGLSGQYGYSASESERLRFLDESYVRRQFFWDTADKYGDSEDMLGKWFATNPEKRKDIFLATKFGIKYTDTAPGFTIDSSPEYCRTSIESSLKRLGLPFVDLYYIHRLDKITPIEKTMEVMLELKNAGKIKHIGLSECSAESLRRAHAIHPITCVQIEYSLFCTEIESPHRRLLETARELGVAIVAYSPLANGLLTGKIHDIESNHADKRRRLPWLREENIEGNVAIVNQINLIAKNKGATLPQLALAWLLAQGDDIFPIPGSSKIERLDSNLQSLDISISKDEELSLRKLAEGISGDRFQNLTGYSFGDTPALDN</sequence>
<dbReference type="Proteomes" id="UP000191285">
    <property type="component" value="Unassembled WGS sequence"/>
</dbReference>
<dbReference type="InterPro" id="IPR023210">
    <property type="entry name" value="NADP_OxRdtase_dom"/>
</dbReference>
<evidence type="ECO:0000259" key="2">
    <source>
        <dbReference type="Pfam" id="PF00248"/>
    </source>
</evidence>
<keyword evidence="4" id="KW-1185">Reference proteome</keyword>
<protein>
    <recommendedName>
        <fullName evidence="2">NADP-dependent oxidoreductase domain-containing protein</fullName>
    </recommendedName>
</protein>
<dbReference type="InterPro" id="IPR036812">
    <property type="entry name" value="NAD(P)_OxRdtase_dom_sf"/>
</dbReference>
<evidence type="ECO:0000313" key="3">
    <source>
        <dbReference type="EMBL" id="OQE23784.1"/>
    </source>
</evidence>
<proteinExistence type="predicted"/>
<name>A0A1V6TCM8_9EURO</name>
<dbReference type="GO" id="GO:0016491">
    <property type="term" value="F:oxidoreductase activity"/>
    <property type="evidence" value="ECO:0007669"/>
    <property type="project" value="UniProtKB-KW"/>
</dbReference>
<dbReference type="STRING" id="303698.A0A1V6TCM8"/>
<dbReference type="SUPFAM" id="SSF51430">
    <property type="entry name" value="NAD(P)-linked oxidoreductase"/>
    <property type="match status" value="1"/>
</dbReference>
<gene>
    <name evidence="3" type="ORF">PENSTE_c008G03186</name>
</gene>
<dbReference type="OrthoDB" id="37537at2759"/>
<dbReference type="PANTHER" id="PTHR43625:SF40">
    <property type="entry name" value="ALDO-KETO REDUCTASE YAKC [NADP(+)]"/>
    <property type="match status" value="1"/>
</dbReference>
<dbReference type="EMBL" id="MLKD01000008">
    <property type="protein sequence ID" value="OQE23784.1"/>
    <property type="molecule type" value="Genomic_DNA"/>
</dbReference>
<dbReference type="PANTHER" id="PTHR43625">
    <property type="entry name" value="AFLATOXIN B1 ALDEHYDE REDUCTASE"/>
    <property type="match status" value="1"/>
</dbReference>